<dbReference type="Proteomes" id="UP000006868">
    <property type="component" value="Plasmid pSC2"/>
</dbReference>
<geneLocation type="plasmid" evidence="1 2">
    <name>pSC2</name>
</geneLocation>
<name>E3EJV8_PAEPS</name>
<dbReference type="AlphaFoldDB" id="E3EJV8"/>
<proteinExistence type="predicted"/>
<dbReference type="RefSeq" id="WP_013386120.1">
    <property type="nucleotide sequence ID" value="NC_014628.2"/>
</dbReference>
<evidence type="ECO:0000313" key="1">
    <source>
        <dbReference type="EMBL" id="ADO59706.1"/>
    </source>
</evidence>
<gene>
    <name evidence="1" type="ORF">PPSC2_26615</name>
</gene>
<keyword evidence="1" id="KW-0614">Plasmid</keyword>
<dbReference type="EMBL" id="CP002214">
    <property type="protein sequence ID" value="ADO59706.1"/>
    <property type="molecule type" value="Genomic_DNA"/>
</dbReference>
<protein>
    <submittedName>
        <fullName evidence="1">Uncharacterized protein</fullName>
    </submittedName>
</protein>
<organism evidence="1 2">
    <name type="scientific">Paenibacillus polymyxa (strain SC2)</name>
    <name type="common">Bacillus polymyxa</name>
    <dbReference type="NCBI Taxonomy" id="886882"/>
    <lineage>
        <taxon>Bacteria</taxon>
        <taxon>Bacillati</taxon>
        <taxon>Bacillota</taxon>
        <taxon>Bacilli</taxon>
        <taxon>Bacillales</taxon>
        <taxon>Paenibacillaceae</taxon>
        <taxon>Paenibacillus</taxon>
    </lineage>
</organism>
<accession>E3EJV8</accession>
<reference evidence="1 2" key="1">
    <citation type="journal article" date="2011" name="J. Bacteriol.">
        <title>Complete genome sequence of Paenibacillus polymyxa SC2, a strain of plant growth-promoting Rhizobacterium with broad-spectrum antimicrobial activity.</title>
        <authorList>
            <person name="Ma M."/>
            <person name="Wang C."/>
            <person name="Ding Y."/>
            <person name="Li L."/>
            <person name="Shen D."/>
            <person name="Jiang X."/>
            <person name="Guan D."/>
            <person name="Cao F."/>
            <person name="Chen H."/>
            <person name="Feng R."/>
            <person name="Wang X."/>
            <person name="Ge Y."/>
            <person name="Yao L."/>
            <person name="Bing X."/>
            <person name="Yang X."/>
            <person name="Li J."/>
            <person name="Du B."/>
        </authorList>
    </citation>
    <scope>NUCLEOTIDE SEQUENCE [LARGE SCALE GENOMIC DNA]</scope>
    <source>
        <strain evidence="1 2">SC2</strain>
        <plasmid evidence="2">pSC2</plasmid>
    </source>
</reference>
<sequence>MREKIRFNRQWYWLPEGFTIREDAITGIQTIVDPRGFHAHLMHTADLKGAWMTTNALTNMSQPLEKVMDSNKYSVTS</sequence>
<evidence type="ECO:0000313" key="2">
    <source>
        <dbReference type="Proteomes" id="UP000006868"/>
    </source>
</evidence>
<dbReference type="KEGG" id="ppm:PPSC2_26615"/>
<dbReference type="HOGENOM" id="CLU_2634781_0_0_9"/>
<dbReference type="PATRIC" id="fig|886882.15.peg.5619"/>